<reference evidence="3" key="2">
    <citation type="submission" date="2025-08" db="UniProtKB">
        <authorList>
            <consortium name="RefSeq"/>
        </authorList>
    </citation>
    <scope>IDENTIFICATION</scope>
    <source>
        <tissue evidence="3">Leaf</tissue>
    </source>
</reference>
<dbReference type="KEGG" id="soe:110775024"/>
<dbReference type="Pfam" id="PF04827">
    <property type="entry name" value="Plant_tran"/>
    <property type="match status" value="1"/>
</dbReference>
<dbReference type="PANTHER" id="PTHR47150:SF5">
    <property type="entry name" value="OS07G0546750 PROTEIN"/>
    <property type="match status" value="1"/>
</dbReference>
<dbReference type="GeneID" id="110775024"/>
<sequence>MLAYGLAPDAVDEYLLISQSTGKNSLLHFISGVIKHFEADYLRSPTDEDLRMILHRNKERGFPGMIGSIDCMHWEWKNCPMGWKAQYAGRSGSATLNLKVVADYDLWIWHAFFGIPGTCNDLNVLYRSPVFDDVLQGVAPPIRFTVNGHQYNMAYYLTDGIYPNWATFIQGITLPQTDKQRLFSVKQSAVRKDVQRAFGVLQARFAILRQPSLVFNEDILGDIMKACIIMHNMVVEDERHTYMRYEELRNSYEQRPPPRATGGASSSTTVNNDEPFEVNLGRPINLNNYLTRRTAMRNREVHDSLKHDLMEHIWQKFGRNNH</sequence>
<gene>
    <name evidence="3" type="primary">LOC110775024</name>
</gene>
<evidence type="ECO:0000256" key="1">
    <source>
        <dbReference type="SAM" id="MobiDB-lite"/>
    </source>
</evidence>
<dbReference type="Proteomes" id="UP000813463">
    <property type="component" value="Chromosome 3"/>
</dbReference>
<accession>A0A9R0HR11</accession>
<keyword evidence="2" id="KW-1185">Reference proteome</keyword>
<organism evidence="2 3">
    <name type="scientific">Spinacia oleracea</name>
    <name type="common">Spinach</name>
    <dbReference type="NCBI Taxonomy" id="3562"/>
    <lineage>
        <taxon>Eukaryota</taxon>
        <taxon>Viridiplantae</taxon>
        <taxon>Streptophyta</taxon>
        <taxon>Embryophyta</taxon>
        <taxon>Tracheophyta</taxon>
        <taxon>Spermatophyta</taxon>
        <taxon>Magnoliopsida</taxon>
        <taxon>eudicotyledons</taxon>
        <taxon>Gunneridae</taxon>
        <taxon>Pentapetalae</taxon>
        <taxon>Caryophyllales</taxon>
        <taxon>Chenopodiaceae</taxon>
        <taxon>Chenopodioideae</taxon>
        <taxon>Anserineae</taxon>
        <taxon>Spinacia</taxon>
    </lineage>
</organism>
<dbReference type="PANTHER" id="PTHR47150">
    <property type="entry name" value="OS12G0169200 PROTEIN"/>
    <property type="match status" value="1"/>
</dbReference>
<feature type="region of interest" description="Disordered" evidence="1">
    <location>
        <begin position="250"/>
        <end position="278"/>
    </location>
</feature>
<evidence type="ECO:0000313" key="2">
    <source>
        <dbReference type="Proteomes" id="UP000813463"/>
    </source>
</evidence>
<protein>
    <recommendedName>
        <fullName evidence="4">DDE Tnp4 domain-containing protein</fullName>
    </recommendedName>
</protein>
<proteinExistence type="predicted"/>
<evidence type="ECO:0000313" key="3">
    <source>
        <dbReference type="RefSeq" id="XP_021835319.2"/>
    </source>
</evidence>
<dbReference type="RefSeq" id="XP_021835319.2">
    <property type="nucleotide sequence ID" value="XM_021979627.2"/>
</dbReference>
<dbReference type="InterPro" id="IPR006912">
    <property type="entry name" value="Harbinger_derived_prot"/>
</dbReference>
<feature type="compositionally biased region" description="Polar residues" evidence="1">
    <location>
        <begin position="263"/>
        <end position="272"/>
    </location>
</feature>
<name>A0A9R0HR11_SPIOL</name>
<dbReference type="AlphaFoldDB" id="A0A9R0HR11"/>
<evidence type="ECO:0008006" key="4">
    <source>
        <dbReference type="Google" id="ProtNLM"/>
    </source>
</evidence>
<reference evidence="2" key="1">
    <citation type="journal article" date="2021" name="Nat. Commun.">
        <title>Genomic analyses provide insights into spinach domestication and the genetic basis of agronomic traits.</title>
        <authorList>
            <person name="Cai X."/>
            <person name="Sun X."/>
            <person name="Xu C."/>
            <person name="Sun H."/>
            <person name="Wang X."/>
            <person name="Ge C."/>
            <person name="Zhang Z."/>
            <person name="Wang Q."/>
            <person name="Fei Z."/>
            <person name="Jiao C."/>
            <person name="Wang Q."/>
        </authorList>
    </citation>
    <scope>NUCLEOTIDE SEQUENCE [LARGE SCALE GENOMIC DNA]</scope>
    <source>
        <strain evidence="2">cv. Varoflay</strain>
    </source>
</reference>